<dbReference type="EMBL" id="HBIU01028290">
    <property type="protein sequence ID" value="CAE0634334.1"/>
    <property type="molecule type" value="Transcribed_RNA"/>
</dbReference>
<dbReference type="GO" id="GO:0016747">
    <property type="term" value="F:acyltransferase activity, transferring groups other than amino-acyl groups"/>
    <property type="evidence" value="ECO:0007669"/>
    <property type="project" value="InterPro"/>
</dbReference>
<reference evidence="2" key="1">
    <citation type="submission" date="2021-01" db="EMBL/GenBank/DDBJ databases">
        <authorList>
            <person name="Corre E."/>
            <person name="Pelletier E."/>
            <person name="Niang G."/>
            <person name="Scheremetjew M."/>
            <person name="Finn R."/>
            <person name="Kale V."/>
            <person name="Holt S."/>
            <person name="Cochrane G."/>
            <person name="Meng A."/>
            <person name="Brown T."/>
            <person name="Cohen L."/>
        </authorList>
    </citation>
    <scope>NUCLEOTIDE SEQUENCE</scope>
    <source>
        <strain evidence="2">CCMP3107</strain>
    </source>
</reference>
<feature type="domain" description="N-acetyltransferase" evidence="1">
    <location>
        <begin position="37"/>
        <end position="184"/>
    </location>
</feature>
<dbReference type="SUPFAM" id="SSF55729">
    <property type="entry name" value="Acyl-CoA N-acyltransferases (Nat)"/>
    <property type="match status" value="1"/>
</dbReference>
<organism evidence="2">
    <name type="scientific">Heterosigma akashiwo</name>
    <name type="common">Chromophytic alga</name>
    <name type="synonym">Heterosigma carterae</name>
    <dbReference type="NCBI Taxonomy" id="2829"/>
    <lineage>
        <taxon>Eukaryota</taxon>
        <taxon>Sar</taxon>
        <taxon>Stramenopiles</taxon>
        <taxon>Ochrophyta</taxon>
        <taxon>Raphidophyceae</taxon>
        <taxon>Chattonellales</taxon>
        <taxon>Chattonellaceae</taxon>
        <taxon>Heterosigma</taxon>
    </lineage>
</organism>
<proteinExistence type="predicted"/>
<gene>
    <name evidence="2" type="ORF">HAKA00212_LOCUS13050</name>
</gene>
<dbReference type="PROSITE" id="PS51186">
    <property type="entry name" value="GNAT"/>
    <property type="match status" value="1"/>
</dbReference>
<dbReference type="AlphaFoldDB" id="A0A7S3XWM8"/>
<sequence length="201" mass="22484">MQPLLEDAAVLGRCAAFDAAMDAPYFEKDFGDPSQIIGITDLKFSIRRWPPWNDQVRVAARARRGGAGVGNCLAVLQRRTGAAMDRAVSRAFPERPRARGARAAPMLSVFVEPAFRGAPAGVGALLMRRLLRHLRRRGYQYMVVTIDDDGSGRLYRWYEKLGFRYLELPGAEEEGGRLMIVEVENDLEGPVKHEPVRKLES</sequence>
<accession>A0A7S3XWM8</accession>
<evidence type="ECO:0000259" key="1">
    <source>
        <dbReference type="PROSITE" id="PS51186"/>
    </source>
</evidence>
<dbReference type="Pfam" id="PF00583">
    <property type="entry name" value="Acetyltransf_1"/>
    <property type="match status" value="1"/>
</dbReference>
<name>A0A7S3XWM8_HETAK</name>
<dbReference type="Gene3D" id="3.40.630.30">
    <property type="match status" value="1"/>
</dbReference>
<evidence type="ECO:0000313" key="2">
    <source>
        <dbReference type="EMBL" id="CAE0634334.1"/>
    </source>
</evidence>
<dbReference type="InterPro" id="IPR016181">
    <property type="entry name" value="Acyl_CoA_acyltransferase"/>
</dbReference>
<dbReference type="InterPro" id="IPR000182">
    <property type="entry name" value="GNAT_dom"/>
</dbReference>
<protein>
    <recommendedName>
        <fullName evidence="1">N-acetyltransferase domain-containing protein</fullName>
    </recommendedName>
</protein>